<feature type="chain" id="PRO_5022132484" evidence="1">
    <location>
        <begin position="23"/>
        <end position="65"/>
    </location>
</feature>
<reference evidence="2 3" key="1">
    <citation type="submission" date="2019-02" db="EMBL/GenBank/DDBJ databases">
        <title>Deep-cultivation of Planctomycetes and their phenomic and genomic characterization uncovers novel biology.</title>
        <authorList>
            <person name="Wiegand S."/>
            <person name="Jogler M."/>
            <person name="Boedeker C."/>
            <person name="Pinto D."/>
            <person name="Vollmers J."/>
            <person name="Rivas-Marin E."/>
            <person name="Kohn T."/>
            <person name="Peeters S.H."/>
            <person name="Heuer A."/>
            <person name="Rast P."/>
            <person name="Oberbeckmann S."/>
            <person name="Bunk B."/>
            <person name="Jeske O."/>
            <person name="Meyerdierks A."/>
            <person name="Storesund J.E."/>
            <person name="Kallscheuer N."/>
            <person name="Luecker S."/>
            <person name="Lage O.M."/>
            <person name="Pohl T."/>
            <person name="Merkel B.J."/>
            <person name="Hornburger P."/>
            <person name="Mueller R.-W."/>
            <person name="Bruemmer F."/>
            <person name="Labrenz M."/>
            <person name="Spormann A.M."/>
            <person name="Op den Camp H."/>
            <person name="Overmann J."/>
            <person name="Amann R."/>
            <person name="Jetten M.S.M."/>
            <person name="Mascher T."/>
            <person name="Medema M.H."/>
            <person name="Devos D.P."/>
            <person name="Kaster A.-K."/>
            <person name="Ovreas L."/>
            <person name="Rohde M."/>
            <person name="Galperin M.Y."/>
            <person name="Jogler C."/>
        </authorList>
    </citation>
    <scope>NUCLEOTIDE SEQUENCE [LARGE SCALE GENOMIC DNA]</scope>
    <source>
        <strain evidence="2 3">K23_9</strain>
    </source>
</reference>
<evidence type="ECO:0000313" key="2">
    <source>
        <dbReference type="EMBL" id="QDT13674.1"/>
    </source>
</evidence>
<sequence precursor="true">MNYKSLALVCALISMLVLPVKGDNCIEKRKVSNAIRSSCLQLVLRKIRPMTTNVKTIFRYGEKIC</sequence>
<protein>
    <submittedName>
        <fullName evidence="2">Uncharacterized protein</fullName>
    </submittedName>
</protein>
<gene>
    <name evidence="2" type="ORF">K239x_56940</name>
</gene>
<evidence type="ECO:0000313" key="3">
    <source>
        <dbReference type="Proteomes" id="UP000319817"/>
    </source>
</evidence>
<name>A0A517P2S2_9BACT</name>
<dbReference type="EMBL" id="CP036526">
    <property type="protein sequence ID" value="QDT13674.1"/>
    <property type="molecule type" value="Genomic_DNA"/>
</dbReference>
<keyword evidence="1" id="KW-0732">Signal</keyword>
<accession>A0A517P2S2</accession>
<keyword evidence="3" id="KW-1185">Reference proteome</keyword>
<evidence type="ECO:0000256" key="1">
    <source>
        <dbReference type="SAM" id="SignalP"/>
    </source>
</evidence>
<organism evidence="2 3">
    <name type="scientific">Stieleria marina</name>
    <dbReference type="NCBI Taxonomy" id="1930275"/>
    <lineage>
        <taxon>Bacteria</taxon>
        <taxon>Pseudomonadati</taxon>
        <taxon>Planctomycetota</taxon>
        <taxon>Planctomycetia</taxon>
        <taxon>Pirellulales</taxon>
        <taxon>Pirellulaceae</taxon>
        <taxon>Stieleria</taxon>
    </lineage>
</organism>
<dbReference type="AlphaFoldDB" id="A0A517P2S2"/>
<dbReference type="Proteomes" id="UP000319817">
    <property type="component" value="Chromosome"/>
</dbReference>
<feature type="signal peptide" evidence="1">
    <location>
        <begin position="1"/>
        <end position="22"/>
    </location>
</feature>
<proteinExistence type="predicted"/>